<organism evidence="1 2">
    <name type="scientific">Phytophthora rubi</name>
    <dbReference type="NCBI Taxonomy" id="129364"/>
    <lineage>
        <taxon>Eukaryota</taxon>
        <taxon>Sar</taxon>
        <taxon>Stramenopiles</taxon>
        <taxon>Oomycota</taxon>
        <taxon>Peronosporomycetes</taxon>
        <taxon>Peronosporales</taxon>
        <taxon>Peronosporaceae</taxon>
        <taxon>Phytophthora</taxon>
    </lineage>
</organism>
<evidence type="ECO:0000313" key="1">
    <source>
        <dbReference type="EMBL" id="KAE8976159.1"/>
    </source>
</evidence>
<protein>
    <submittedName>
        <fullName evidence="1">Uncharacterized protein</fullName>
    </submittedName>
</protein>
<accession>A0A6A3HZT6</accession>
<dbReference type="Proteomes" id="UP000429607">
    <property type="component" value="Unassembled WGS sequence"/>
</dbReference>
<reference evidence="1 2" key="1">
    <citation type="submission" date="2018-09" db="EMBL/GenBank/DDBJ databases">
        <title>Genomic investigation of the strawberry pathogen Phytophthora fragariae indicates pathogenicity is determined by transcriptional variation in three key races.</title>
        <authorList>
            <person name="Adams T.M."/>
            <person name="Armitage A.D."/>
            <person name="Sobczyk M.K."/>
            <person name="Bates H.J."/>
            <person name="Dunwell J.M."/>
            <person name="Nellist C.F."/>
            <person name="Harrison R.J."/>
        </authorList>
    </citation>
    <scope>NUCLEOTIDE SEQUENCE [LARGE SCALE GENOMIC DNA]</scope>
    <source>
        <strain evidence="1 2">SCRP249</strain>
    </source>
</reference>
<name>A0A6A3HZT6_9STRA</name>
<comment type="caution">
    <text evidence="1">The sequence shown here is derived from an EMBL/GenBank/DDBJ whole genome shotgun (WGS) entry which is preliminary data.</text>
</comment>
<gene>
    <name evidence="1" type="ORF">PR001_g25498</name>
</gene>
<sequence>MSQEKVLDFVRRPREEYSAKFAAGEVTPPAFWQIKRP</sequence>
<proteinExistence type="predicted"/>
<dbReference type="AlphaFoldDB" id="A0A6A3HZT6"/>
<dbReference type="EMBL" id="QXFV01003504">
    <property type="protein sequence ID" value="KAE8976159.1"/>
    <property type="molecule type" value="Genomic_DNA"/>
</dbReference>
<evidence type="ECO:0000313" key="2">
    <source>
        <dbReference type="Proteomes" id="UP000429607"/>
    </source>
</evidence>